<keyword evidence="3" id="KW-1185">Reference proteome</keyword>
<dbReference type="InterPro" id="IPR011990">
    <property type="entry name" value="TPR-like_helical_dom_sf"/>
</dbReference>
<dbReference type="PANTHER" id="PTHR11102:SF160">
    <property type="entry name" value="ERAD-ASSOCIATED E3 UBIQUITIN-PROTEIN LIGASE COMPONENT HRD3"/>
    <property type="match status" value="1"/>
</dbReference>
<gene>
    <name evidence="2" type="ORF">GCM10011322_00270</name>
</gene>
<name>A0A917Q3U2_9HYPH</name>
<reference evidence="2 3" key="1">
    <citation type="journal article" date="2014" name="Int. J. Syst. Evol. Microbiol.">
        <title>Complete genome sequence of Corynebacterium casei LMG S-19264T (=DSM 44701T), isolated from a smear-ripened cheese.</title>
        <authorList>
            <consortium name="US DOE Joint Genome Institute (JGI-PGF)"/>
            <person name="Walter F."/>
            <person name="Albersmeier A."/>
            <person name="Kalinowski J."/>
            <person name="Ruckert C."/>
        </authorList>
    </citation>
    <scope>NUCLEOTIDE SEQUENCE [LARGE SCALE GENOMIC DNA]</scope>
    <source>
        <strain evidence="2 3">CGMCC 1.9161</strain>
    </source>
</reference>
<dbReference type="SMART" id="SM00671">
    <property type="entry name" value="SEL1"/>
    <property type="match status" value="4"/>
</dbReference>
<dbReference type="RefSeq" id="WP_188908207.1">
    <property type="nucleotide sequence ID" value="NZ_BMMF01000001.1"/>
</dbReference>
<proteinExistence type="predicted"/>
<accession>A0A917Q3U2</accession>
<evidence type="ECO:0000313" key="3">
    <source>
        <dbReference type="Proteomes" id="UP000600449"/>
    </source>
</evidence>
<dbReference type="Gene3D" id="1.25.40.10">
    <property type="entry name" value="Tetratricopeptide repeat domain"/>
    <property type="match status" value="2"/>
</dbReference>
<comment type="caution">
    <text evidence="2">The sequence shown here is derived from an EMBL/GenBank/DDBJ whole genome shotgun (WGS) entry which is preliminary data.</text>
</comment>
<dbReference type="InterPro" id="IPR006597">
    <property type="entry name" value="Sel1-like"/>
</dbReference>
<dbReference type="PANTHER" id="PTHR11102">
    <property type="entry name" value="SEL-1-LIKE PROTEIN"/>
    <property type="match status" value="1"/>
</dbReference>
<dbReference type="EMBL" id="BMMF01000001">
    <property type="protein sequence ID" value="GGK17538.1"/>
    <property type="molecule type" value="Genomic_DNA"/>
</dbReference>
<dbReference type="SUPFAM" id="SSF81901">
    <property type="entry name" value="HCP-like"/>
    <property type="match status" value="1"/>
</dbReference>
<sequence length="271" mass="28929">MRISDLTSRALATTIALGLLAGPALAVDAARTQAESPFASVRDALRTGMRDYNAGDKASAVRALEFAAVQGDTLAQWKLGRMYAAGDGVTHDDLKAFEYFSKIADGHAEQSPDALDAGVVSNAFVALGAYFLDGIPGTYVRRNPARAHEMFSYAASWFGDADAQYNLARLYLDGNGVETNARIAARWLHLAAEKGHVAAQAVLGNMLVTGDGVPRQRSLGLMWLTLARDGAADSVGASWIADLHADAFADATESDRRGALAYLERHLQTDR</sequence>
<dbReference type="InterPro" id="IPR050767">
    <property type="entry name" value="Sel1_AlgK"/>
</dbReference>
<dbReference type="Pfam" id="PF08238">
    <property type="entry name" value="Sel1"/>
    <property type="match status" value="4"/>
</dbReference>
<dbReference type="Proteomes" id="UP000600449">
    <property type="component" value="Unassembled WGS sequence"/>
</dbReference>
<organism evidence="2 3">
    <name type="scientific">Salinarimonas ramus</name>
    <dbReference type="NCBI Taxonomy" id="690164"/>
    <lineage>
        <taxon>Bacteria</taxon>
        <taxon>Pseudomonadati</taxon>
        <taxon>Pseudomonadota</taxon>
        <taxon>Alphaproteobacteria</taxon>
        <taxon>Hyphomicrobiales</taxon>
        <taxon>Salinarimonadaceae</taxon>
        <taxon>Salinarimonas</taxon>
    </lineage>
</organism>
<protein>
    <submittedName>
        <fullName evidence="2">Exopolysaccharide production negative regulator</fullName>
    </submittedName>
</protein>
<keyword evidence="1" id="KW-0732">Signal</keyword>
<feature type="signal peptide" evidence="1">
    <location>
        <begin position="1"/>
        <end position="26"/>
    </location>
</feature>
<evidence type="ECO:0000313" key="2">
    <source>
        <dbReference type="EMBL" id="GGK17538.1"/>
    </source>
</evidence>
<evidence type="ECO:0000256" key="1">
    <source>
        <dbReference type="SAM" id="SignalP"/>
    </source>
</evidence>
<dbReference type="AlphaFoldDB" id="A0A917Q3U2"/>
<feature type="chain" id="PRO_5036995584" evidence="1">
    <location>
        <begin position="27"/>
        <end position="271"/>
    </location>
</feature>